<dbReference type="GO" id="GO:0080120">
    <property type="term" value="P:CAAX-box protein maturation"/>
    <property type="evidence" value="ECO:0007669"/>
    <property type="project" value="UniProtKB-ARBA"/>
</dbReference>
<feature type="region of interest" description="Disordered" evidence="1">
    <location>
        <begin position="50"/>
        <end position="74"/>
    </location>
</feature>
<evidence type="ECO:0000256" key="2">
    <source>
        <dbReference type="SAM" id="Phobius"/>
    </source>
</evidence>
<dbReference type="EMBL" id="LR746270">
    <property type="protein sequence ID" value="CAA7399085.1"/>
    <property type="molecule type" value="Genomic_DNA"/>
</dbReference>
<dbReference type="InterPro" id="IPR003675">
    <property type="entry name" value="Rce1/LyrA-like_dom"/>
</dbReference>
<feature type="transmembrane region" description="Helical" evidence="2">
    <location>
        <begin position="105"/>
        <end position="126"/>
    </location>
</feature>
<dbReference type="PANTHER" id="PTHR43592">
    <property type="entry name" value="CAAX AMINO TERMINAL PROTEASE"/>
    <property type="match status" value="1"/>
</dbReference>
<keyword evidence="2" id="KW-0472">Membrane</keyword>
<feature type="transmembrane region" description="Helical" evidence="2">
    <location>
        <begin position="179"/>
        <end position="198"/>
    </location>
</feature>
<proteinExistence type="predicted"/>
<protein>
    <recommendedName>
        <fullName evidence="3">CAAX prenyl protease 2/Lysostaphin resistance protein A-like domain-containing protein</fullName>
    </recommendedName>
</protein>
<name>A0A7I8KQ59_SPIIN</name>
<dbReference type="AlphaFoldDB" id="A0A7I8KQ59"/>
<evidence type="ECO:0000313" key="4">
    <source>
        <dbReference type="EMBL" id="CAA7399085.1"/>
    </source>
</evidence>
<dbReference type="GO" id="GO:0004175">
    <property type="term" value="F:endopeptidase activity"/>
    <property type="evidence" value="ECO:0007669"/>
    <property type="project" value="UniProtKB-ARBA"/>
</dbReference>
<feature type="domain" description="CAAX prenyl protease 2/Lysostaphin resistance protein A-like" evidence="3">
    <location>
        <begin position="226"/>
        <end position="313"/>
    </location>
</feature>
<evidence type="ECO:0000259" key="3">
    <source>
        <dbReference type="Pfam" id="PF02517"/>
    </source>
</evidence>
<gene>
    <name evidence="4" type="ORF">SI8410_07009755</name>
</gene>
<dbReference type="Pfam" id="PF02517">
    <property type="entry name" value="Rce1-like"/>
    <property type="match status" value="1"/>
</dbReference>
<feature type="compositionally biased region" description="Basic and acidic residues" evidence="1">
    <location>
        <begin position="52"/>
        <end position="68"/>
    </location>
</feature>
<sequence length="323" mass="35342">MILNSRSSPISSPLGTRVHAVLVRELGFRSSFPAPGRFFGLCSSSLPGLRRGNGETRSRNRSSNHENDGQGSHSLEGEQPLLGFSMLSSEIPWDSGSIWSIMGGYFFCLHIPLSFGGLPVICQILNQPVLDPQTETASLLLLQTLEVTGALALLHYSAKKRYSISSFFQDQHLSEGRSWVKAAGLGLGFLMLVVLLTSLLADRLIGSKDVSNPELREILLSFPLSRVAFFLIYCFITPVLEEAVYRGFLLTSLASAMKWQRAVVISALVFSSAHFSPENFLQLFLIGCVLGSAYCWSGNLTASFAIHSLYNAIVLLVTFSPEN</sequence>
<keyword evidence="2" id="KW-1133">Transmembrane helix</keyword>
<feature type="transmembrane region" description="Helical" evidence="2">
    <location>
        <begin position="138"/>
        <end position="158"/>
    </location>
</feature>
<organism evidence="4 5">
    <name type="scientific">Spirodela intermedia</name>
    <name type="common">Intermediate duckweed</name>
    <dbReference type="NCBI Taxonomy" id="51605"/>
    <lineage>
        <taxon>Eukaryota</taxon>
        <taxon>Viridiplantae</taxon>
        <taxon>Streptophyta</taxon>
        <taxon>Embryophyta</taxon>
        <taxon>Tracheophyta</taxon>
        <taxon>Spermatophyta</taxon>
        <taxon>Magnoliopsida</taxon>
        <taxon>Liliopsida</taxon>
        <taxon>Araceae</taxon>
        <taxon>Lemnoideae</taxon>
        <taxon>Spirodela</taxon>
    </lineage>
</organism>
<dbReference type="OrthoDB" id="1742244at2759"/>
<reference evidence="4" key="1">
    <citation type="submission" date="2020-02" db="EMBL/GenBank/DDBJ databases">
        <authorList>
            <person name="Scholz U."/>
            <person name="Mascher M."/>
            <person name="Fiebig A."/>
        </authorList>
    </citation>
    <scope>NUCLEOTIDE SEQUENCE</scope>
</reference>
<evidence type="ECO:0000256" key="1">
    <source>
        <dbReference type="SAM" id="MobiDB-lite"/>
    </source>
</evidence>
<dbReference type="Proteomes" id="UP000663760">
    <property type="component" value="Chromosome 7"/>
</dbReference>
<keyword evidence="5" id="KW-1185">Reference proteome</keyword>
<dbReference type="PANTHER" id="PTHR43592:SF4">
    <property type="entry name" value="CAAX AMINO TERMINAL PROTEASE FAMILY PROTEIN"/>
    <property type="match status" value="1"/>
</dbReference>
<evidence type="ECO:0000313" key="5">
    <source>
        <dbReference type="Proteomes" id="UP000663760"/>
    </source>
</evidence>
<feature type="transmembrane region" description="Helical" evidence="2">
    <location>
        <begin position="304"/>
        <end position="321"/>
    </location>
</feature>
<accession>A0A7I8KQ59</accession>
<keyword evidence="2" id="KW-0812">Transmembrane</keyword>